<evidence type="ECO:0000256" key="1">
    <source>
        <dbReference type="ARBA" id="ARBA00004571"/>
    </source>
</evidence>
<evidence type="ECO:0000256" key="2">
    <source>
        <dbReference type="ARBA" id="ARBA00022448"/>
    </source>
</evidence>
<dbReference type="InterPro" id="IPR000531">
    <property type="entry name" value="Beta-barrel_TonB"/>
</dbReference>
<keyword evidence="15" id="KW-1185">Reference proteome</keyword>
<dbReference type="Pfam" id="PF13715">
    <property type="entry name" value="CarbopepD_reg_2"/>
    <property type="match status" value="1"/>
</dbReference>
<dbReference type="PANTHER" id="PTHR30069:SF29">
    <property type="entry name" value="HEMOGLOBIN AND HEMOGLOBIN-HAPTOGLOBIN-BINDING PROTEIN 1-RELATED"/>
    <property type="match status" value="1"/>
</dbReference>
<keyword evidence="9 10" id="KW-0998">Cell outer membrane</keyword>
<dbReference type="PANTHER" id="PTHR30069">
    <property type="entry name" value="TONB-DEPENDENT OUTER MEMBRANE RECEPTOR"/>
    <property type="match status" value="1"/>
</dbReference>
<dbReference type="SUPFAM" id="SSF49464">
    <property type="entry name" value="Carboxypeptidase regulatory domain-like"/>
    <property type="match status" value="1"/>
</dbReference>
<keyword evidence="8 14" id="KW-0675">Receptor</keyword>
<dbReference type="Gene3D" id="2.60.40.1120">
    <property type="entry name" value="Carboxypeptidase-like, regulatory domain"/>
    <property type="match status" value="1"/>
</dbReference>
<dbReference type="Gene3D" id="2.40.170.20">
    <property type="entry name" value="TonB-dependent receptor, beta-barrel domain"/>
    <property type="match status" value="1"/>
</dbReference>
<keyword evidence="6 11" id="KW-0798">TonB box</keyword>
<keyword evidence="4 10" id="KW-0812">Transmembrane</keyword>
<evidence type="ECO:0000256" key="7">
    <source>
        <dbReference type="ARBA" id="ARBA00023136"/>
    </source>
</evidence>
<evidence type="ECO:0000256" key="6">
    <source>
        <dbReference type="ARBA" id="ARBA00023077"/>
    </source>
</evidence>
<evidence type="ECO:0000256" key="11">
    <source>
        <dbReference type="RuleBase" id="RU003357"/>
    </source>
</evidence>
<dbReference type="Gene3D" id="2.170.130.10">
    <property type="entry name" value="TonB-dependent receptor, plug domain"/>
    <property type="match status" value="1"/>
</dbReference>
<evidence type="ECO:0000256" key="8">
    <source>
        <dbReference type="ARBA" id="ARBA00023170"/>
    </source>
</evidence>
<keyword evidence="7 10" id="KW-0472">Membrane</keyword>
<keyword evidence="3 10" id="KW-1134">Transmembrane beta strand</keyword>
<evidence type="ECO:0000313" key="14">
    <source>
        <dbReference type="EMBL" id="MFC4740627.1"/>
    </source>
</evidence>
<dbReference type="Pfam" id="PF07715">
    <property type="entry name" value="Plug"/>
    <property type="match status" value="1"/>
</dbReference>
<accession>A0ABV9P4Y4</accession>
<dbReference type="InterPro" id="IPR012910">
    <property type="entry name" value="Plug_dom"/>
</dbReference>
<dbReference type="Proteomes" id="UP001595885">
    <property type="component" value="Unassembled WGS sequence"/>
</dbReference>
<evidence type="ECO:0000256" key="3">
    <source>
        <dbReference type="ARBA" id="ARBA00022452"/>
    </source>
</evidence>
<protein>
    <submittedName>
        <fullName evidence="14">TonB-dependent receptor domain-containing protein</fullName>
    </submittedName>
</protein>
<evidence type="ECO:0000256" key="4">
    <source>
        <dbReference type="ARBA" id="ARBA00022692"/>
    </source>
</evidence>
<proteinExistence type="inferred from homology"/>
<dbReference type="EMBL" id="JBHSGW010000026">
    <property type="protein sequence ID" value="MFC4740627.1"/>
    <property type="molecule type" value="Genomic_DNA"/>
</dbReference>
<reference evidence="15" key="1">
    <citation type="journal article" date="2019" name="Int. J. Syst. Evol. Microbiol.">
        <title>The Global Catalogue of Microorganisms (GCM) 10K type strain sequencing project: providing services to taxonomists for standard genome sequencing and annotation.</title>
        <authorList>
            <consortium name="The Broad Institute Genomics Platform"/>
            <consortium name="The Broad Institute Genome Sequencing Center for Infectious Disease"/>
            <person name="Wu L."/>
            <person name="Ma J."/>
        </authorList>
    </citation>
    <scope>NUCLEOTIDE SEQUENCE [LARGE SCALE GENOMIC DNA]</scope>
    <source>
        <strain evidence="15">CCUG 50349</strain>
    </source>
</reference>
<dbReference type="PROSITE" id="PS52016">
    <property type="entry name" value="TONB_DEPENDENT_REC_3"/>
    <property type="match status" value="1"/>
</dbReference>
<dbReference type="InterPro" id="IPR037066">
    <property type="entry name" value="Plug_dom_sf"/>
</dbReference>
<evidence type="ECO:0000313" key="15">
    <source>
        <dbReference type="Proteomes" id="UP001595885"/>
    </source>
</evidence>
<dbReference type="InterPro" id="IPR036942">
    <property type="entry name" value="Beta-barrel_TonB_sf"/>
</dbReference>
<feature type="domain" description="TonB-dependent receptor plug" evidence="13">
    <location>
        <begin position="119"/>
        <end position="222"/>
    </location>
</feature>
<keyword evidence="5" id="KW-0732">Signal</keyword>
<dbReference type="InterPro" id="IPR039426">
    <property type="entry name" value="TonB-dep_rcpt-like"/>
</dbReference>
<comment type="caution">
    <text evidence="14">The sequence shown here is derived from an EMBL/GenBank/DDBJ whole genome shotgun (WGS) entry which is preliminary data.</text>
</comment>
<dbReference type="Pfam" id="PF00593">
    <property type="entry name" value="TonB_dep_Rec_b-barrel"/>
    <property type="match status" value="1"/>
</dbReference>
<evidence type="ECO:0000256" key="5">
    <source>
        <dbReference type="ARBA" id="ARBA00022729"/>
    </source>
</evidence>
<organism evidence="14 15">
    <name type="scientific">Flavobacterium ponti</name>
    <dbReference type="NCBI Taxonomy" id="665133"/>
    <lineage>
        <taxon>Bacteria</taxon>
        <taxon>Pseudomonadati</taxon>
        <taxon>Bacteroidota</taxon>
        <taxon>Flavobacteriia</taxon>
        <taxon>Flavobacteriales</taxon>
        <taxon>Flavobacteriaceae</taxon>
        <taxon>Flavobacterium</taxon>
    </lineage>
</organism>
<gene>
    <name evidence="14" type="ORF">ACFO3U_11555</name>
</gene>
<name>A0ABV9P4Y4_9FLAO</name>
<feature type="domain" description="TonB-dependent receptor-like beta-barrel" evidence="12">
    <location>
        <begin position="362"/>
        <end position="731"/>
    </location>
</feature>
<evidence type="ECO:0000259" key="13">
    <source>
        <dbReference type="Pfam" id="PF07715"/>
    </source>
</evidence>
<sequence length="766" mass="85782">MKLLFFFVILVTTLQTSSAQIILKGQIKDKNTQINLQGATIYVVEANKGTSSDESGNYSISGLGKGSYKIQVSYLGYETVIEETQISNTSETILNFELIKKSFEINEVVVSSPYILSQEKNTFKIDLIDKNEMQKKGAFTVMDIINKTPGVDAITTGSIVSRPVIRGLSGNRVLTVVDGIRFETQQWDDEHGIGVNELGIDKIEIIKGPASLLYGAEAMGGVINFIKSKPVDVGTIRGNALAAIYTNNLGARVNADINGANENLNWGINISSKLLSDYFFNGYDFRVPNTRLLENGFKTYAGINKKWGSSTLTFTNNKAFYGILDAKDIVIDEQGQITNVDVGEKEKFPFEVEAPFHEVTDYRINSKTTVLFGDSKLETVLEYQNNKRAENEEQTGSKKGYRYLDMNLQSYNYDVKWYLPTWKKFKTIVGSQGMHQTNKNTSKAATQIIPDATINDLGFLAVTKLDLDKIILSFGTRYDVRNLSTQYYSANNSNIDAISRSYNNLSSSIGSSFYLAKDLQLKVNYASGYRAPNLNELTSNGVKLESQHYEIGNSNFKKEQNHQFDFNVNYSKKNFSVDASVFWNTINNFIYIAPTGNQVASNIDPTITLEAYQFYQSDATIRGGELSFNIHPSSIKWAHFETKASSLIGKRSDDDSYLPMMPTTKFTNTLYFSFDKVLNLKDVFINLGTMTALKQDKVATNEMKTPSYTLVNFAIGTKIKKSEITLTANNLFDKKYLNNMSRLRSFGIYEPGMNISLSVKVPIDIK</sequence>
<evidence type="ECO:0000256" key="10">
    <source>
        <dbReference type="PROSITE-ProRule" id="PRU01360"/>
    </source>
</evidence>
<evidence type="ECO:0000256" key="9">
    <source>
        <dbReference type="ARBA" id="ARBA00023237"/>
    </source>
</evidence>
<dbReference type="RefSeq" id="WP_379742381.1">
    <property type="nucleotide sequence ID" value="NZ_JBHSGW010000026.1"/>
</dbReference>
<comment type="subcellular location">
    <subcellularLocation>
        <location evidence="1 10">Cell outer membrane</location>
        <topology evidence="1 10">Multi-pass membrane protein</topology>
    </subcellularLocation>
</comment>
<comment type="similarity">
    <text evidence="10 11">Belongs to the TonB-dependent receptor family.</text>
</comment>
<dbReference type="SUPFAM" id="SSF56935">
    <property type="entry name" value="Porins"/>
    <property type="match status" value="1"/>
</dbReference>
<keyword evidence="2 10" id="KW-0813">Transport</keyword>
<dbReference type="InterPro" id="IPR008969">
    <property type="entry name" value="CarboxyPept-like_regulatory"/>
</dbReference>
<evidence type="ECO:0000259" key="12">
    <source>
        <dbReference type="Pfam" id="PF00593"/>
    </source>
</evidence>